<feature type="region of interest" description="Disordered" evidence="1">
    <location>
        <begin position="190"/>
        <end position="307"/>
    </location>
</feature>
<name>A0A328NP45_9ACTN</name>
<reference evidence="2 3" key="1">
    <citation type="submission" date="2018-03" db="EMBL/GenBank/DDBJ databases">
        <title>Defining the species Micromonospora saelicesensis and Micromonospora noduli under the framework of genomics.</title>
        <authorList>
            <person name="Riesco R."/>
            <person name="Trujillo M.E."/>
        </authorList>
    </citation>
    <scope>NUCLEOTIDE SEQUENCE [LARGE SCALE GENOMIC DNA]</scope>
    <source>
        <strain evidence="2 3">PSN13</strain>
    </source>
</reference>
<dbReference type="EMBL" id="PYAG01000022">
    <property type="protein sequence ID" value="RAO31032.1"/>
    <property type="molecule type" value="Genomic_DNA"/>
</dbReference>
<comment type="caution">
    <text evidence="2">The sequence shown here is derived from an EMBL/GenBank/DDBJ whole genome shotgun (WGS) entry which is preliminary data.</text>
</comment>
<feature type="region of interest" description="Disordered" evidence="1">
    <location>
        <begin position="1"/>
        <end position="81"/>
    </location>
</feature>
<evidence type="ECO:0000313" key="2">
    <source>
        <dbReference type="EMBL" id="RAO31032.1"/>
    </source>
</evidence>
<proteinExistence type="predicted"/>
<feature type="compositionally biased region" description="Low complexity" evidence="1">
    <location>
        <begin position="54"/>
        <end position="70"/>
    </location>
</feature>
<accession>A0A328NP45</accession>
<feature type="compositionally biased region" description="Low complexity" evidence="1">
    <location>
        <begin position="227"/>
        <end position="252"/>
    </location>
</feature>
<evidence type="ECO:0000313" key="3">
    <source>
        <dbReference type="Proteomes" id="UP000249419"/>
    </source>
</evidence>
<organism evidence="2 3">
    <name type="scientific">Micromonospora saelicesensis</name>
    <dbReference type="NCBI Taxonomy" id="285676"/>
    <lineage>
        <taxon>Bacteria</taxon>
        <taxon>Bacillati</taxon>
        <taxon>Actinomycetota</taxon>
        <taxon>Actinomycetes</taxon>
        <taxon>Micromonosporales</taxon>
        <taxon>Micromonosporaceae</taxon>
        <taxon>Micromonospora</taxon>
    </lineage>
</organism>
<dbReference type="Proteomes" id="UP000249419">
    <property type="component" value="Unassembled WGS sequence"/>
</dbReference>
<evidence type="ECO:0000256" key="1">
    <source>
        <dbReference type="SAM" id="MobiDB-lite"/>
    </source>
</evidence>
<sequence>MNGQRRRQRVASPQHNRDDFLSGREIMTYDLSPTSSTYGQQSTNGGGVRDQARQVGSEAAQAGGAVAQTAKEQGTEVGREAARQARNLYGEARSQLASQTGEQQRRAAGGLRSLADEMRSMAEQGGQAGPVTELARQAADRVQGVAGWLEQREPGDLITEVRDYARRSPGTFLVGAAVLGVLAGRLTRGISAAGDDSGNGSSTFRGSGAYDPEETAVIPTQPPAPRAVPDAVPPGGYLDPTPGTHTPPTSGGYTDQTPGTYADPAPGGSVEPGQGDYPEHSGTGQPLPPVTQTDPLPGVPSSGSPRP</sequence>
<feature type="compositionally biased region" description="Low complexity" evidence="1">
    <location>
        <begin position="190"/>
        <end position="202"/>
    </location>
</feature>
<protein>
    <submittedName>
        <fullName evidence="2">Uncharacterized protein</fullName>
    </submittedName>
</protein>
<feature type="compositionally biased region" description="Polar residues" evidence="1">
    <location>
        <begin position="31"/>
        <end position="43"/>
    </location>
</feature>
<gene>
    <name evidence="2" type="ORF">PSN13_04290</name>
</gene>
<dbReference type="AlphaFoldDB" id="A0A328NP45"/>